<organism evidence="2 3">
    <name type="scientific">Streptomyces ureilyticus</name>
    <dbReference type="NCBI Taxonomy" id="1775131"/>
    <lineage>
        <taxon>Bacteria</taxon>
        <taxon>Bacillati</taxon>
        <taxon>Actinomycetota</taxon>
        <taxon>Actinomycetes</taxon>
        <taxon>Kitasatosporales</taxon>
        <taxon>Streptomycetaceae</taxon>
        <taxon>Streptomyces</taxon>
    </lineage>
</organism>
<dbReference type="Pfam" id="PF00781">
    <property type="entry name" value="DAGK_cat"/>
    <property type="match status" value="1"/>
</dbReference>
<proteinExistence type="predicted"/>
<dbReference type="SUPFAM" id="SSF48317">
    <property type="entry name" value="Acid phosphatase/Vanadium-dependent haloperoxidase"/>
    <property type="match status" value="1"/>
</dbReference>
<sequence length="486" mass="50710">MGRWPIRECGWPRVRHRGGYAVGMRHLRALDARLFVRVASAHPILPWVTGAAVMGLSGNRGARRTALRATGSLALASAAVSIASRSASSHRLLPRPTTRVLPSGHAAAVAAFTTAATLESPRLGAALLPLATAATVFRARTGAPSTGDVLAGVALGIGIAAATCRWWPLHVDEPAEAARPNVPVPALPAGLGLIAVVNSDAGGDTPAEAELRILLPMTDIRLCESGVDLHLVLDRAAKDVLANGGALGVVGGDGTVNAAAVRATETGLPLAVFPGGTLNHFAADLGLATLKATADAVEAGCGGAVDLGRVTTEGSAEGDSSTYFLNTFSIGVYPELVRAREAREARLGKWPALAVGLLRVLADGTPRKVTIDGRHRRLWLLFAGNSRYDPPGFAPSYRRSLNDGLLDIRAVNGSHPFARTRLIAAFLTGTLARSRVYQATTVTRLRIDGVGEEGDYTRDGEVSPAADTLLLDKSVRALTVYLPPPR</sequence>
<evidence type="ECO:0000313" key="3">
    <source>
        <dbReference type="Proteomes" id="UP001518140"/>
    </source>
</evidence>
<accession>A0ABX0DJB1</accession>
<dbReference type="InterPro" id="IPR001206">
    <property type="entry name" value="Diacylglycerol_kinase_cat_dom"/>
</dbReference>
<dbReference type="SMART" id="SM00046">
    <property type="entry name" value="DAGKc"/>
    <property type="match status" value="1"/>
</dbReference>
<dbReference type="SUPFAM" id="SSF111331">
    <property type="entry name" value="NAD kinase/diacylglycerol kinase-like"/>
    <property type="match status" value="1"/>
</dbReference>
<protein>
    <submittedName>
        <fullName evidence="2">Phosphoesterase</fullName>
    </submittedName>
</protein>
<comment type="caution">
    <text evidence="2">The sequence shown here is derived from an EMBL/GenBank/DDBJ whole genome shotgun (WGS) entry which is preliminary data.</text>
</comment>
<dbReference type="Proteomes" id="UP001518140">
    <property type="component" value="Unassembled WGS sequence"/>
</dbReference>
<dbReference type="Gene3D" id="2.60.200.40">
    <property type="match status" value="1"/>
</dbReference>
<reference evidence="2 3" key="1">
    <citation type="submission" date="2020-02" db="EMBL/GenBank/DDBJ databases">
        <title>Whole-genome analyses of novel actinobacteria.</title>
        <authorList>
            <person name="Sahin N."/>
            <person name="Tokatli A."/>
        </authorList>
    </citation>
    <scope>NUCLEOTIDE SEQUENCE [LARGE SCALE GENOMIC DNA]</scope>
    <source>
        <strain evidence="2 3">YC419</strain>
    </source>
</reference>
<name>A0ABX0DJB1_9ACTN</name>
<dbReference type="EMBL" id="JAAKZX010000013">
    <property type="protein sequence ID" value="NGO41883.1"/>
    <property type="molecule type" value="Genomic_DNA"/>
</dbReference>
<evidence type="ECO:0000313" key="2">
    <source>
        <dbReference type="EMBL" id="NGO41883.1"/>
    </source>
</evidence>
<feature type="domain" description="DAGKc" evidence="1">
    <location>
        <begin position="235"/>
        <end position="314"/>
    </location>
</feature>
<dbReference type="InterPro" id="IPR036938">
    <property type="entry name" value="PAP2/HPO_sf"/>
</dbReference>
<keyword evidence="3" id="KW-1185">Reference proteome</keyword>
<dbReference type="Gene3D" id="3.40.50.10330">
    <property type="entry name" value="Probable inorganic polyphosphate/atp-NAD kinase, domain 1"/>
    <property type="match status" value="1"/>
</dbReference>
<gene>
    <name evidence="2" type="ORF">G6048_06735</name>
</gene>
<dbReference type="PROSITE" id="PS50146">
    <property type="entry name" value="DAGK"/>
    <property type="match status" value="1"/>
</dbReference>
<dbReference type="InterPro" id="IPR017438">
    <property type="entry name" value="ATP-NAD_kinase_N"/>
</dbReference>
<dbReference type="InterPro" id="IPR016064">
    <property type="entry name" value="NAD/diacylglycerol_kinase_sf"/>
</dbReference>
<evidence type="ECO:0000259" key="1">
    <source>
        <dbReference type="PROSITE" id="PS50146"/>
    </source>
</evidence>